<feature type="region of interest" description="Disordered" evidence="1">
    <location>
        <begin position="594"/>
        <end position="625"/>
    </location>
</feature>
<dbReference type="GeneID" id="92381350"/>
<dbReference type="VEuPathDB" id="TriTrypDB:TEOVI_000741600"/>
<dbReference type="EMBL" id="CZPT02000861">
    <property type="protein sequence ID" value="SCU67989.1"/>
    <property type="molecule type" value="Genomic_DNA"/>
</dbReference>
<organism evidence="3 4">
    <name type="scientific">Trypanosoma equiperdum</name>
    <dbReference type="NCBI Taxonomy" id="5694"/>
    <lineage>
        <taxon>Eukaryota</taxon>
        <taxon>Discoba</taxon>
        <taxon>Euglenozoa</taxon>
        <taxon>Kinetoplastea</taxon>
        <taxon>Metakinetoplastina</taxon>
        <taxon>Trypanosomatida</taxon>
        <taxon>Trypanosomatidae</taxon>
        <taxon>Trypanosoma</taxon>
    </lineage>
</organism>
<comment type="caution">
    <text evidence="3">The sequence shown here is derived from an EMBL/GenBank/DDBJ whole genome shotgun (WGS) entry which is preliminary data.</text>
</comment>
<feature type="signal peptide" evidence="2">
    <location>
        <begin position="1"/>
        <end position="19"/>
    </location>
</feature>
<feature type="region of interest" description="Disordered" evidence="1">
    <location>
        <begin position="772"/>
        <end position="822"/>
    </location>
</feature>
<evidence type="ECO:0000313" key="4">
    <source>
        <dbReference type="Proteomes" id="UP000195570"/>
    </source>
</evidence>
<reference evidence="3" key="1">
    <citation type="submission" date="2016-09" db="EMBL/GenBank/DDBJ databases">
        <authorList>
            <person name="Hebert L."/>
            <person name="Moumen B."/>
        </authorList>
    </citation>
    <scope>NUCLEOTIDE SEQUENCE [LARGE SCALE GENOMIC DNA]</scope>
    <source>
        <strain evidence="3">OVI</strain>
    </source>
</reference>
<sequence>MNSSGLVLELLCNLRWVLSYIVQRLDPIVEKHYGRTIEQAKRMESAVSRSFANAQSLSDLPPEVLTLAQEGVVYLLVAEGVLGYCPPTMHSFLLRGASSCVSEAFSGCFSGNSSASSACSKIHSTASNYQAQFLVVRWLTEEGILTDEELLDAMDEGGEVPLNKQESRFGLHMAMAERLSVECSFSVQAHVVLTRSLLLYYCSTLITVEDVELHLNFLDPTCEKELTNMESALLLWLLCLLKNMHRGGTINDQVFRELKGSADSLYKTVQSGTVLALVMSFYKPHLLPPSSIDARASNPSEMLRQQQHFEHWGKTLRVAEELGLSPCLYADEAGQYGSVVLQLHVLRFIGELFAMLATQAEDVEGFCAYAVRSQKLHASADCQRWCSMMGSDRSGGHADGSMNVNGMESSCETFRDAELSQRKGDNEDSAVDHTRSVNSSVVYSCFPSAHNRRQYDVMKASLLRSGENDMAAPKYCSSSGKHCEARNVSSVEGHVDLGVEESFASEGLVPSASGAHRSPTAAPSYAGLVDSCRTRTRTSVAKVWWSSDEGDVQVFSHSTSGTGNDVFLNSTIVQAPSLPSSGCANSSVCMQQRGWKPRDSSLHPPAPFNIEESDGSGASPRFGHSDMLSPLSSTACEAEVVVGIDGSRITSENSFRINTVERGYTPQASSSGLSPLTPVETTDRGTIPVDMAIQKNNDAKNGTFPRAPHSGARDQMQNWPPNDESDDDALLREVCSLYPALPTIDSRQKLLETLEHQHVLIKRLTQKLLEAKKASPSPAGLAPPEVADPNRTLPSIMNKAKERFHHESAAGRMGNEKMNSEK</sequence>
<keyword evidence="2" id="KW-0732">Signal</keyword>
<evidence type="ECO:0008006" key="5">
    <source>
        <dbReference type="Google" id="ProtNLM"/>
    </source>
</evidence>
<keyword evidence="4" id="KW-1185">Reference proteome</keyword>
<evidence type="ECO:0000256" key="2">
    <source>
        <dbReference type="SAM" id="SignalP"/>
    </source>
</evidence>
<proteinExistence type="predicted"/>
<protein>
    <recommendedName>
        <fullName evidence="5">Calponin-homology (CH) domain-containing protein</fullName>
    </recommendedName>
</protein>
<dbReference type="Proteomes" id="UP000195570">
    <property type="component" value="Unassembled WGS sequence"/>
</dbReference>
<name>A0A1G4I7Z9_TRYEQ</name>
<evidence type="ECO:0000256" key="1">
    <source>
        <dbReference type="SAM" id="MobiDB-lite"/>
    </source>
</evidence>
<dbReference type="AlphaFoldDB" id="A0A1G4I7Z9"/>
<accession>A0A1G4I7Z9</accession>
<feature type="compositionally biased region" description="Basic and acidic residues" evidence="1">
    <location>
        <begin position="799"/>
        <end position="822"/>
    </location>
</feature>
<evidence type="ECO:0000313" key="3">
    <source>
        <dbReference type="EMBL" id="SCU67989.1"/>
    </source>
</evidence>
<gene>
    <name evidence="3" type="ORF">TEOVI_000741600</name>
</gene>
<dbReference type="RefSeq" id="XP_067079233.1">
    <property type="nucleotide sequence ID" value="XM_067223132.1"/>
</dbReference>
<feature type="chain" id="PRO_5009235265" description="Calponin-homology (CH) domain-containing protein" evidence="2">
    <location>
        <begin position="20"/>
        <end position="822"/>
    </location>
</feature>